<organism evidence="5">
    <name type="scientific">Noctiluca scintillans</name>
    <name type="common">Sea sparkle</name>
    <name type="synonym">Red tide dinoflagellate</name>
    <dbReference type="NCBI Taxonomy" id="2966"/>
    <lineage>
        <taxon>Eukaryota</taxon>
        <taxon>Sar</taxon>
        <taxon>Alveolata</taxon>
        <taxon>Dinophyceae</taxon>
        <taxon>Noctilucales</taxon>
        <taxon>Noctilucaceae</taxon>
        <taxon>Noctiluca</taxon>
    </lineage>
</organism>
<dbReference type="Pfam" id="PF09745">
    <property type="entry name" value="NSRP1_N"/>
    <property type="match status" value="1"/>
</dbReference>
<dbReference type="GO" id="GO:0000381">
    <property type="term" value="P:regulation of alternative mRNA splicing, via spliceosome"/>
    <property type="evidence" value="ECO:0007669"/>
    <property type="project" value="InterPro"/>
</dbReference>
<feature type="domain" description="Nuclear speckle splicing regulatory protein 1 N-terminal" evidence="4">
    <location>
        <begin position="2"/>
        <end position="125"/>
    </location>
</feature>
<feature type="region of interest" description="Disordered" evidence="3">
    <location>
        <begin position="150"/>
        <end position="200"/>
    </location>
</feature>
<reference evidence="5" key="1">
    <citation type="submission" date="2021-01" db="EMBL/GenBank/DDBJ databases">
        <authorList>
            <person name="Corre E."/>
            <person name="Pelletier E."/>
            <person name="Niang G."/>
            <person name="Scheremetjew M."/>
            <person name="Finn R."/>
            <person name="Kale V."/>
            <person name="Holt S."/>
            <person name="Cochrane G."/>
            <person name="Meng A."/>
            <person name="Brown T."/>
            <person name="Cohen L."/>
        </authorList>
    </citation>
    <scope>NUCLEOTIDE SEQUENCE</scope>
</reference>
<evidence type="ECO:0000256" key="3">
    <source>
        <dbReference type="SAM" id="MobiDB-lite"/>
    </source>
</evidence>
<comment type="similarity">
    <text evidence="1">Belongs to the NSRP1 family.</text>
</comment>
<dbReference type="AlphaFoldDB" id="A0A7S0ZTM1"/>
<dbReference type="InterPro" id="IPR018612">
    <property type="entry name" value="NSRP1_N"/>
</dbReference>
<evidence type="ECO:0000256" key="2">
    <source>
        <dbReference type="ARBA" id="ARBA00023054"/>
    </source>
</evidence>
<dbReference type="PANTHER" id="PTHR30060">
    <property type="entry name" value="INNER MEMBRANE PROTEIN"/>
    <property type="match status" value="1"/>
</dbReference>
<proteinExistence type="inferred from homology"/>
<dbReference type="EMBL" id="HBFQ01009436">
    <property type="protein sequence ID" value="CAD8832241.1"/>
    <property type="molecule type" value="Transcribed_RNA"/>
</dbReference>
<protein>
    <recommendedName>
        <fullName evidence="4">Nuclear speckle splicing regulatory protein 1 N-terminal domain-containing protein</fullName>
    </recommendedName>
</protein>
<feature type="compositionally biased region" description="Basic and acidic residues" evidence="3">
    <location>
        <begin position="156"/>
        <end position="188"/>
    </location>
</feature>
<dbReference type="PANTHER" id="PTHR30060:SF0">
    <property type="entry name" value="COILED-COIL PROTEIN (DUF2040)-RELATED"/>
    <property type="match status" value="1"/>
</dbReference>
<accession>A0A7S0ZTM1</accession>
<evidence type="ECO:0000259" key="4">
    <source>
        <dbReference type="Pfam" id="PF09745"/>
    </source>
</evidence>
<evidence type="ECO:0000256" key="1">
    <source>
        <dbReference type="ARBA" id="ARBA00010126"/>
    </source>
</evidence>
<name>A0A7S0ZTM1_NOCSC</name>
<evidence type="ECO:0000313" key="5">
    <source>
        <dbReference type="EMBL" id="CAD8832241.1"/>
    </source>
</evidence>
<keyword evidence="2" id="KW-0175">Coiled coil</keyword>
<sequence length="240" mass="26929">MAEDPSVFQYDEVVGQEAESGVCALQKVRTEALEQKKRVGLTVPQGTAVKTGSKRDARYIEKVLVATERRKAEQQIVEDRLLKKEKNAREGCEVFVTPAFATELKRRKKFEHELAEHERLDTLKSAERQEDNKGFASFYGNLLSSGLASSRGAETLVERAAPREDLPQETPKQEEAKMEPKDEKCDVKEEMEESGVSTATLLVSGKQAKLIEAEAQREEKKLSAKDRYLARKQAADSAKE</sequence>
<gene>
    <name evidence="5" type="ORF">NSCI0253_LOCUS6588</name>
</gene>